<gene>
    <name evidence="2" type="ORF">GCM10009681_14790</name>
</gene>
<accession>A0ABP4W1C1</accession>
<evidence type="ECO:0000259" key="1">
    <source>
        <dbReference type="Pfam" id="PF24839"/>
    </source>
</evidence>
<sequence>MYKPPPEEECHCETFVFHPTGRENDPIKLHVRFMQYQGKIVDFSINQVFVLDGISHDIARIDTAHGTIHRHQFFPRRQQVRTVITEIPVDDGWNVVDKGYDNALDVMQDEWDDNLRRWNSDRA</sequence>
<dbReference type="EMBL" id="BAAALS010000005">
    <property type="protein sequence ID" value="GAA1744898.1"/>
    <property type="molecule type" value="Genomic_DNA"/>
</dbReference>
<dbReference type="InterPro" id="IPR056135">
    <property type="entry name" value="DUF7718"/>
</dbReference>
<evidence type="ECO:0000313" key="2">
    <source>
        <dbReference type="EMBL" id="GAA1744898.1"/>
    </source>
</evidence>
<feature type="domain" description="DUF7718" evidence="1">
    <location>
        <begin position="26"/>
        <end position="115"/>
    </location>
</feature>
<organism evidence="2 3">
    <name type="scientific">Luedemannella helvata</name>
    <dbReference type="NCBI Taxonomy" id="349315"/>
    <lineage>
        <taxon>Bacteria</taxon>
        <taxon>Bacillati</taxon>
        <taxon>Actinomycetota</taxon>
        <taxon>Actinomycetes</taxon>
        <taxon>Micromonosporales</taxon>
        <taxon>Micromonosporaceae</taxon>
        <taxon>Luedemannella</taxon>
    </lineage>
</organism>
<comment type="caution">
    <text evidence="2">The sequence shown here is derived from an EMBL/GenBank/DDBJ whole genome shotgun (WGS) entry which is preliminary data.</text>
</comment>
<reference evidence="3" key="1">
    <citation type="journal article" date="2019" name="Int. J. Syst. Evol. Microbiol.">
        <title>The Global Catalogue of Microorganisms (GCM) 10K type strain sequencing project: providing services to taxonomists for standard genome sequencing and annotation.</title>
        <authorList>
            <consortium name="The Broad Institute Genomics Platform"/>
            <consortium name="The Broad Institute Genome Sequencing Center for Infectious Disease"/>
            <person name="Wu L."/>
            <person name="Ma J."/>
        </authorList>
    </citation>
    <scope>NUCLEOTIDE SEQUENCE [LARGE SCALE GENOMIC DNA]</scope>
    <source>
        <strain evidence="3">JCM 13249</strain>
    </source>
</reference>
<dbReference type="Pfam" id="PF24839">
    <property type="entry name" value="DUF7718"/>
    <property type="match status" value="1"/>
</dbReference>
<dbReference type="Proteomes" id="UP001500655">
    <property type="component" value="Unassembled WGS sequence"/>
</dbReference>
<name>A0ABP4W1C1_9ACTN</name>
<keyword evidence="3" id="KW-1185">Reference proteome</keyword>
<protein>
    <recommendedName>
        <fullName evidence="1">DUF7718 domain-containing protein</fullName>
    </recommendedName>
</protein>
<proteinExistence type="predicted"/>
<evidence type="ECO:0000313" key="3">
    <source>
        <dbReference type="Proteomes" id="UP001500655"/>
    </source>
</evidence>